<dbReference type="RefSeq" id="WP_268266836.1">
    <property type="nucleotide sequence ID" value="NZ_JALQCW010000086.1"/>
</dbReference>
<gene>
    <name evidence="1" type="ORF">M1B34_28085</name>
</gene>
<organism evidence="1 2">
    <name type="scientific">Pseudomonas morbosilactucae</name>
    <dbReference type="NCBI Taxonomy" id="2938197"/>
    <lineage>
        <taxon>Bacteria</taxon>
        <taxon>Pseudomonadati</taxon>
        <taxon>Pseudomonadota</taxon>
        <taxon>Gammaproteobacteria</taxon>
        <taxon>Pseudomonadales</taxon>
        <taxon>Pseudomonadaceae</taxon>
        <taxon>Pseudomonas</taxon>
    </lineage>
</organism>
<protein>
    <submittedName>
        <fullName evidence="1">Uncharacterized protein</fullName>
    </submittedName>
</protein>
<name>A0A9X1Z0M3_9PSED</name>
<evidence type="ECO:0000313" key="1">
    <source>
        <dbReference type="EMBL" id="MCK9801424.1"/>
    </source>
</evidence>
<dbReference type="AlphaFoldDB" id="A0A9X1Z0M3"/>
<reference evidence="1 2" key="2">
    <citation type="journal article" date="2023" name="Plant Pathol.">
        <title>Dismantling and reorganizing Pseudomonas marginalis sensu#lato.</title>
        <authorList>
            <person name="Sawada H."/>
            <person name="Fujikawa T."/>
            <person name="Satou M."/>
        </authorList>
    </citation>
    <scope>NUCLEOTIDE SEQUENCE [LARGE SCALE GENOMIC DNA]</scope>
    <source>
        <strain evidence="1 2">MAFF 302030</strain>
    </source>
</reference>
<comment type="caution">
    <text evidence="1">The sequence shown here is derived from an EMBL/GenBank/DDBJ whole genome shotgun (WGS) entry which is preliminary data.</text>
</comment>
<proteinExistence type="predicted"/>
<dbReference type="Proteomes" id="UP001155059">
    <property type="component" value="Unassembled WGS sequence"/>
</dbReference>
<sequence length="65" mass="7148">MSNQAQIDAIEQLLLAFLKSRQFKVDTELAFEKASSALMGSDGPPGTIEKTQAVNYLAHLKLQLK</sequence>
<reference evidence="1 2" key="1">
    <citation type="journal article" date="2022" name="Int. J. Syst. Evol. Microbiol.">
        <title>Pseudomonas aegrilactucae sp. nov. and Pseudomonas morbosilactucae sp. nov., pathogens causing bacterial rot of lettuce in Japan.</title>
        <authorList>
            <person name="Sawada H."/>
            <person name="Fujikawa T."/>
            <person name="Satou M."/>
        </authorList>
    </citation>
    <scope>NUCLEOTIDE SEQUENCE [LARGE SCALE GENOMIC DNA]</scope>
    <source>
        <strain evidence="1 2">MAFF 302030</strain>
    </source>
</reference>
<accession>A0A9X1Z0M3</accession>
<evidence type="ECO:0000313" key="2">
    <source>
        <dbReference type="Proteomes" id="UP001155059"/>
    </source>
</evidence>
<dbReference type="EMBL" id="JALQCW010000086">
    <property type="protein sequence ID" value="MCK9801424.1"/>
    <property type="molecule type" value="Genomic_DNA"/>
</dbReference>